<evidence type="ECO:0000313" key="1">
    <source>
        <dbReference type="EMBL" id="MQS97031.1"/>
    </source>
</evidence>
<dbReference type="AlphaFoldDB" id="A0A5P0ZVJ8"/>
<dbReference type="EMBL" id="VDFO01000010">
    <property type="protein sequence ID" value="MQS97031.1"/>
    <property type="molecule type" value="Genomic_DNA"/>
</dbReference>
<proteinExistence type="predicted"/>
<accession>A0A5P0ZVJ8</accession>
<comment type="caution">
    <text evidence="1">The sequence shown here is derived from an EMBL/GenBank/DDBJ whole genome shotgun (WGS) entry which is preliminary data.</text>
</comment>
<name>A0A5P0ZVJ8_9LACO</name>
<dbReference type="RefSeq" id="WP_153522090.1">
    <property type="nucleotide sequence ID" value="NZ_VDFO01000010.1"/>
</dbReference>
<dbReference type="OrthoDB" id="2320236at2"/>
<keyword evidence="2" id="KW-1185">Reference proteome</keyword>
<organism evidence="1 2">
    <name type="scientific">Companilactobacillus halodurans</name>
    <dbReference type="NCBI Taxonomy" id="2584183"/>
    <lineage>
        <taxon>Bacteria</taxon>
        <taxon>Bacillati</taxon>
        <taxon>Bacillota</taxon>
        <taxon>Bacilli</taxon>
        <taxon>Lactobacillales</taxon>
        <taxon>Lactobacillaceae</taxon>
        <taxon>Companilactobacillus</taxon>
    </lineage>
</organism>
<protein>
    <submittedName>
        <fullName evidence="1">Uncharacterized protein</fullName>
    </submittedName>
</protein>
<reference evidence="1 2" key="1">
    <citation type="journal article" date="2019" name="Syst. Appl. Microbiol.">
        <title>Polyphasic characterization of two novel Lactobacillus spp. isolated from blown salami packages: Description of Lactobacillus halodurans sp. nov. and Lactobacillus salsicarnum sp. nov.</title>
        <authorList>
            <person name="Schuster J.A."/>
            <person name="Klingl A."/>
            <person name="Vogel R.F."/>
            <person name="Ehrmann M.A."/>
        </authorList>
    </citation>
    <scope>NUCLEOTIDE SEQUENCE [LARGE SCALE GENOMIC DNA]</scope>
    <source>
        <strain evidence="1 2">TMW 1.1920</strain>
    </source>
</reference>
<dbReference type="Proteomes" id="UP000371423">
    <property type="component" value="Unassembled WGS sequence"/>
</dbReference>
<gene>
    <name evidence="1" type="ORF">FHL05_03910</name>
</gene>
<sequence length="87" mass="10159">MKVIIHPNEAPIIYDDLGKRIEGIYNFDYHYVTDTNKPDGVNSMSLSHWSDDTNCPILLHQGWDKNPYLDSKYSYFQEGEIVNHGQR</sequence>
<evidence type="ECO:0000313" key="2">
    <source>
        <dbReference type="Proteomes" id="UP000371423"/>
    </source>
</evidence>